<evidence type="ECO:0000313" key="2">
    <source>
        <dbReference type="Proteomes" id="UP000078387"/>
    </source>
</evidence>
<dbReference type="VEuPathDB" id="AmoebaDB:EHI8A_008200"/>
<dbReference type="EMBL" id="BDEQ01000001">
    <property type="protein sequence ID" value="GAT94969.1"/>
    <property type="molecule type" value="Genomic_DNA"/>
</dbReference>
<organism evidence="1 2">
    <name type="scientific">Entamoeba histolytica</name>
    <dbReference type="NCBI Taxonomy" id="5759"/>
    <lineage>
        <taxon>Eukaryota</taxon>
        <taxon>Amoebozoa</taxon>
        <taxon>Evosea</taxon>
        <taxon>Archamoebae</taxon>
        <taxon>Mastigamoebida</taxon>
        <taxon>Entamoebidae</taxon>
        <taxon>Entamoeba</taxon>
    </lineage>
</organism>
<sequence>MGFFIYVFYIFDSLANELFILELFMSKRISISSPFSGNSSPTYLRQSFFSVKSLSSHTLHEHWGVIWGSFETIIRQVTSKDLLSEINWKIPRRFNMKKGNEMSYVFLLDIISYPEMNSKQLIMEYVENTQVIHDFHSRVKNYGMNQYYKSIPLKTSIHIDRPTEIRIQTTHIPTYYYYEFGKRIKNGEEVDIIIFTLHIPFMVKSPTEYPVIIFNIGIDLPKDIINHKMFHDSLYDYINRIFYYYQLANFTLNNKDSSEYLIEELYVLIDKIDEFIHVFNNKQQFINISTHTKNTSKEYTRYLCSIISGYIQSYYTICIPFSTDTITDIRILLDPFALPAIQDFHSNKMTININPFFTLQFVTKFDPSQYFQFPFPICLIDSSQFIVQSMKDIDTISYYKSRSSYFLNIINKRLKVNTNVNPINPISFLAPIDHCFLIEDFIRQFVKVISQNQLNTAVYLLQQTSNFMIMRGMKLFYFIINSSFPFGKKLIEQIQNCFDLDKEDIQLLIQLFKFDQPYIVSKIQLSVNSILQQDSQITRNFF</sequence>
<gene>
    <name evidence="1" type="ORF">CL6EHI_188190</name>
</gene>
<accession>A0A175JMK7</accession>
<protein>
    <submittedName>
        <fullName evidence="1">Uncharacterized protein</fullName>
    </submittedName>
</protein>
<dbReference type="VEuPathDB" id="AmoebaDB:KM1_022480"/>
<dbReference type="VEuPathDB" id="AmoebaDB:EHI_188190"/>
<dbReference type="AlphaFoldDB" id="A0A175JMK7"/>
<dbReference type="Proteomes" id="UP000078387">
    <property type="component" value="Unassembled WGS sequence"/>
</dbReference>
<dbReference type="GO" id="GO:0005085">
    <property type="term" value="F:guanyl-nucleotide exchange factor activity"/>
    <property type="evidence" value="ECO:0007669"/>
    <property type="project" value="InterPro"/>
</dbReference>
<dbReference type="InterPro" id="IPR027819">
    <property type="entry name" value="C9orf72"/>
</dbReference>
<dbReference type="eggNOG" id="ENOG502RFSN">
    <property type="taxonomic scope" value="Eukaryota"/>
</dbReference>
<dbReference type="PROSITE" id="PS51835">
    <property type="entry name" value="DENN_C9ORF72"/>
    <property type="match status" value="1"/>
</dbReference>
<dbReference type="VEuPathDB" id="AmoebaDB:EHI7A_022650"/>
<evidence type="ECO:0000313" key="1">
    <source>
        <dbReference type="EMBL" id="GAT94969.1"/>
    </source>
</evidence>
<name>A0A175JMK7_ENTHI</name>
<dbReference type="VEuPathDB" id="AmoebaDB:EHI5A_003480"/>
<comment type="caution">
    <text evidence="1">The sequence shown here is derived from an EMBL/GenBank/DDBJ whole genome shotgun (WGS) entry which is preliminary data.</text>
</comment>
<reference evidence="1 2" key="1">
    <citation type="submission" date="2016-05" db="EMBL/GenBank/DDBJ databases">
        <title>First whole genome sequencing of Entamoeba histolytica HM1:IMSS-clone-6.</title>
        <authorList>
            <person name="Mukherjee Avik.K."/>
            <person name="Izumyama S."/>
            <person name="Nakada-Tsukui K."/>
            <person name="Nozaki T."/>
        </authorList>
    </citation>
    <scope>NUCLEOTIDE SEQUENCE [LARGE SCALE GENOMIC DNA]</scope>
    <source>
        <strain evidence="1 2">HM1:IMSS clone 6</strain>
    </source>
</reference>
<proteinExistence type="predicted"/>